<feature type="compositionally biased region" description="Low complexity" evidence="6">
    <location>
        <begin position="8"/>
        <end position="48"/>
    </location>
</feature>
<evidence type="ECO:0000256" key="5">
    <source>
        <dbReference type="RuleBase" id="RU003750"/>
    </source>
</evidence>
<dbReference type="EMBL" id="JAAUHK010000188">
    <property type="protein sequence ID" value="KAF4645506.1"/>
    <property type="molecule type" value="Genomic_DNA"/>
</dbReference>
<dbReference type="VEuPathDB" id="ToxoDB:TGME49_276190"/>
<evidence type="ECO:0008006" key="10">
    <source>
        <dbReference type="Google" id="ProtNLM"/>
    </source>
</evidence>
<dbReference type="PANTHER" id="PTHR10414:SF37">
    <property type="entry name" value="BB IN A BOXCAR, ISOFORM C"/>
    <property type="match status" value="1"/>
</dbReference>
<dbReference type="GO" id="GO:0016780">
    <property type="term" value="F:phosphotransferase activity, for other substituted phosphate groups"/>
    <property type="evidence" value="ECO:0007669"/>
    <property type="project" value="InterPro"/>
</dbReference>
<keyword evidence="7" id="KW-0812">Transmembrane</keyword>
<feature type="transmembrane region" description="Helical" evidence="7">
    <location>
        <begin position="92"/>
        <end position="109"/>
    </location>
</feature>
<accession>A0A7J6KGF8</accession>
<feature type="transmembrane region" description="Helical" evidence="7">
    <location>
        <begin position="433"/>
        <end position="452"/>
    </location>
</feature>
<dbReference type="PANTHER" id="PTHR10414">
    <property type="entry name" value="ETHANOLAMINEPHOSPHOTRANSFERASE"/>
    <property type="match status" value="1"/>
</dbReference>
<dbReference type="InterPro" id="IPR043130">
    <property type="entry name" value="CDP-OH_PTrfase_TM_dom"/>
</dbReference>
<feature type="transmembrane region" description="Helical" evidence="7">
    <location>
        <begin position="257"/>
        <end position="278"/>
    </location>
</feature>
<dbReference type="AlphaFoldDB" id="A0A7J6KGF8"/>
<evidence type="ECO:0000256" key="6">
    <source>
        <dbReference type="SAM" id="MobiDB-lite"/>
    </source>
</evidence>
<evidence type="ECO:0000313" key="9">
    <source>
        <dbReference type="Proteomes" id="UP000557509"/>
    </source>
</evidence>
<dbReference type="Pfam" id="PF01066">
    <property type="entry name" value="CDP-OH_P_transf"/>
    <property type="match status" value="1"/>
</dbReference>
<evidence type="ECO:0000313" key="8">
    <source>
        <dbReference type="EMBL" id="KAF4645506.1"/>
    </source>
</evidence>
<dbReference type="Gene3D" id="1.20.120.1760">
    <property type="match status" value="1"/>
</dbReference>
<keyword evidence="4 7" id="KW-0472">Membrane</keyword>
<keyword evidence="7" id="KW-1133">Transmembrane helix</keyword>
<organism evidence="8 9">
    <name type="scientific">Toxoplasma gondii</name>
    <dbReference type="NCBI Taxonomy" id="5811"/>
    <lineage>
        <taxon>Eukaryota</taxon>
        <taxon>Sar</taxon>
        <taxon>Alveolata</taxon>
        <taxon>Apicomplexa</taxon>
        <taxon>Conoidasida</taxon>
        <taxon>Coccidia</taxon>
        <taxon>Eucoccidiorida</taxon>
        <taxon>Eimeriorina</taxon>
        <taxon>Sarcocystidae</taxon>
        <taxon>Toxoplasma</taxon>
    </lineage>
</organism>
<name>A0A7J6KGF8_TOXGO</name>
<keyword evidence="9" id="KW-1185">Reference proteome</keyword>
<comment type="subcellular location">
    <subcellularLocation>
        <location evidence="1">Membrane</location>
    </subcellularLocation>
</comment>
<evidence type="ECO:0000256" key="2">
    <source>
        <dbReference type="ARBA" id="ARBA00010441"/>
    </source>
</evidence>
<feature type="transmembrane region" description="Helical" evidence="7">
    <location>
        <begin position="331"/>
        <end position="350"/>
    </location>
</feature>
<evidence type="ECO:0000256" key="4">
    <source>
        <dbReference type="ARBA" id="ARBA00023136"/>
    </source>
</evidence>
<feature type="transmembrane region" description="Helical" evidence="7">
    <location>
        <begin position="356"/>
        <end position="377"/>
    </location>
</feature>
<comment type="caution">
    <text evidence="8">The sequence shown here is derived from an EMBL/GenBank/DDBJ whole genome shotgun (WGS) entry which is preliminary data.</text>
</comment>
<dbReference type="InterPro" id="IPR014472">
    <property type="entry name" value="CHOPT"/>
</dbReference>
<dbReference type="Proteomes" id="UP000557509">
    <property type="component" value="Unassembled WGS sequence"/>
</dbReference>
<feature type="region of interest" description="Disordered" evidence="6">
    <location>
        <begin position="1"/>
        <end position="48"/>
    </location>
</feature>
<sequence length="510" mass="54696">MSPADPEAGSLQSSAPPLASAGKSAGAGAPRASRRSSSASPSSDSATGPAVSACATPACTPPGGSPFYRAFLSPLCDQICLRLVPPSVSPDAISFLALCCAALATFFCWQADRRSFTAAVKTEAETKALATDAAFGNSLTLSPVVTFLNFCGIDAQPDTPFWAVAGLLWMLYSVLDNVDGKQARRLRQCTAGGDFLDHSSDSIVTSLSGLVVMWALLLQPASAPQRSASSRLFSISSSPSVALNDRTHTISLGSLDCLAFILITQLPFFIATWAHPIVGRTILSSSLEGCHWFSVDEVNFIVIPSVLFVRALTPTFWSTTLVSLLPHCPPFVHSVVTVLSAAIGFVFQLASEEVTLGVLVVFASCMLSFFESTRLLLQLVKYEHLPRLLPGVVLFAGSLTFKPPILLQLGVFSLLCLELIAARLKLHVRTQLYMWWPVTLYYFFLLTLHGGSSADPAPGLPASLARVLGKNYNYHSAAFMTLVLLGICLLSYKHIINRRNGTCRAQRKTE</sequence>
<dbReference type="InterPro" id="IPR000462">
    <property type="entry name" value="CDP-OH_P_trans"/>
</dbReference>
<dbReference type="GO" id="GO:0008654">
    <property type="term" value="P:phospholipid biosynthetic process"/>
    <property type="evidence" value="ECO:0007669"/>
    <property type="project" value="InterPro"/>
</dbReference>
<proteinExistence type="inferred from homology"/>
<evidence type="ECO:0000256" key="1">
    <source>
        <dbReference type="ARBA" id="ARBA00004370"/>
    </source>
</evidence>
<protein>
    <recommendedName>
        <fullName evidence="10">CDP-alcohol phosphatidyltransferase</fullName>
    </recommendedName>
</protein>
<dbReference type="GO" id="GO:0016020">
    <property type="term" value="C:membrane"/>
    <property type="evidence" value="ECO:0007669"/>
    <property type="project" value="UniProtKB-SubCell"/>
</dbReference>
<dbReference type="InterPro" id="IPR048254">
    <property type="entry name" value="CDP_ALCOHOL_P_TRANSF_CS"/>
</dbReference>
<evidence type="ECO:0000256" key="7">
    <source>
        <dbReference type="SAM" id="Phobius"/>
    </source>
</evidence>
<gene>
    <name evidence="8" type="ORF">TGRH88_006100</name>
</gene>
<comment type="similarity">
    <text evidence="2 5">Belongs to the CDP-alcohol phosphatidyltransferase class-I family.</text>
</comment>
<reference evidence="8 9" key="1">
    <citation type="submission" date="2020-03" db="EMBL/GenBank/DDBJ databases">
        <title>Genome sequence of Toxoplasma gondii RH-88 strain.</title>
        <authorList>
            <person name="Lorenzi H.A."/>
            <person name="Venepally P."/>
            <person name="Rozenberg A."/>
            <person name="Sibley D."/>
        </authorList>
    </citation>
    <scope>NUCLEOTIDE SEQUENCE [LARGE SCALE GENOMIC DNA]</scope>
    <source>
        <strain evidence="8 9">RH-88</strain>
    </source>
</reference>
<evidence type="ECO:0000256" key="3">
    <source>
        <dbReference type="ARBA" id="ARBA00022679"/>
    </source>
</evidence>
<dbReference type="PROSITE" id="PS00379">
    <property type="entry name" value="CDP_ALCOHOL_P_TRANSF"/>
    <property type="match status" value="1"/>
</dbReference>
<keyword evidence="3 5" id="KW-0808">Transferase</keyword>
<feature type="transmembrane region" description="Helical" evidence="7">
    <location>
        <begin position="472"/>
        <end position="492"/>
    </location>
</feature>